<dbReference type="GO" id="GO:0006633">
    <property type="term" value="P:fatty acid biosynthetic process"/>
    <property type="evidence" value="ECO:0007669"/>
    <property type="project" value="TreeGrafter"/>
</dbReference>
<proteinExistence type="inferred from homology"/>
<dbReference type="GO" id="GO:0004321">
    <property type="term" value="F:fatty-acyl-CoA synthase activity"/>
    <property type="evidence" value="ECO:0007669"/>
    <property type="project" value="TreeGrafter"/>
</dbReference>
<evidence type="ECO:0000256" key="2">
    <source>
        <dbReference type="ARBA" id="ARBA00022598"/>
    </source>
</evidence>
<sequence length="538" mass="58021">MAMQTPSPLRPDGTLVPPERFNFVSDVLQTRAQATPDAVAVIGVGRSREVDTWSYGRMAQACGRVAAALVEHGVKRGDRVLIFMTRTPLWHVAMAACLHIGAIPVPCVTQVSASEVRYRAQQSGARAAIASAELTPRFEGWQAELEVRIATGAVPGWLDLRALIERPVAAPPVASMPAETPALMYFTSGSSGLPKAVVHAARGVYVRGWQPWHQLGAGPGDVIWTTSDTGWTRAGSCLMFGAWTHGATALIVEPQLDADERVEMLRRHRVTIFGAVATELRQIIAEAQPRPLPDLRWTLSAGEAMTAELSQRWKAFSGTPLVVGYGQTETPTSTLTDPEGEAVNGMIGRPMAGNPLTVLDADGKAAAPGVVGEIAFAGDHPGLMLGYWQDGQVVRTFERDGWHMTGDTGSLDAQGNLFFVGRSDDIISSSGYRIGPTEVENALTRHPAVLECAVTASPDPMRGEVVKAFVILRPGHAAGERLTEELQAFVRQEIAPYKYPRRIEYVADLPRTSSGKISRRLLRDAEFARGADRKGPQG</sequence>
<dbReference type="GO" id="GO:0005524">
    <property type="term" value="F:ATP binding"/>
    <property type="evidence" value="ECO:0007669"/>
    <property type="project" value="UniProtKB-KW"/>
</dbReference>
<keyword evidence="2" id="KW-0436">Ligase</keyword>
<comment type="similarity">
    <text evidence="1">Belongs to the ATP-dependent AMP-binding enzyme family.</text>
</comment>
<dbReference type="PROSITE" id="PS00455">
    <property type="entry name" value="AMP_BINDING"/>
    <property type="match status" value="1"/>
</dbReference>
<dbReference type="InterPro" id="IPR042099">
    <property type="entry name" value="ANL_N_sf"/>
</dbReference>
<comment type="caution">
    <text evidence="7">The sequence shown here is derived from an EMBL/GenBank/DDBJ whole genome shotgun (WGS) entry which is preliminary data.</text>
</comment>
<evidence type="ECO:0000259" key="5">
    <source>
        <dbReference type="Pfam" id="PF00501"/>
    </source>
</evidence>
<name>A0A4Z0BY23_9BURK</name>
<evidence type="ECO:0000259" key="6">
    <source>
        <dbReference type="Pfam" id="PF13193"/>
    </source>
</evidence>
<dbReference type="EMBL" id="SMLM01000002">
    <property type="protein sequence ID" value="TFZ02819.1"/>
    <property type="molecule type" value="Genomic_DNA"/>
</dbReference>
<dbReference type="FunFam" id="3.30.300.30:FF:000005">
    <property type="entry name" value="Acyl-coenzyme A synthetase ACSM5, mitochondrial"/>
    <property type="match status" value="1"/>
</dbReference>
<dbReference type="InterPro" id="IPR045851">
    <property type="entry name" value="AMP-bd_C_sf"/>
</dbReference>
<keyword evidence="3" id="KW-0547">Nucleotide-binding</keyword>
<dbReference type="Pfam" id="PF13193">
    <property type="entry name" value="AMP-binding_C"/>
    <property type="match status" value="1"/>
</dbReference>
<evidence type="ECO:0000256" key="3">
    <source>
        <dbReference type="ARBA" id="ARBA00022741"/>
    </source>
</evidence>
<dbReference type="Proteomes" id="UP000298180">
    <property type="component" value="Unassembled WGS sequence"/>
</dbReference>
<dbReference type="AlphaFoldDB" id="A0A4Z0BY23"/>
<feature type="domain" description="AMP-binding enzyme C-terminal" evidence="6">
    <location>
        <begin position="438"/>
        <end position="516"/>
    </location>
</feature>
<protein>
    <submittedName>
        <fullName evidence="7">Acyl-CoA synthetase</fullName>
    </submittedName>
</protein>
<accession>A0A4Z0BY23</accession>
<organism evidence="7 8">
    <name type="scientific">Ramlibacter henchirensis</name>
    <dbReference type="NCBI Taxonomy" id="204072"/>
    <lineage>
        <taxon>Bacteria</taxon>
        <taxon>Pseudomonadati</taxon>
        <taxon>Pseudomonadota</taxon>
        <taxon>Betaproteobacteria</taxon>
        <taxon>Burkholderiales</taxon>
        <taxon>Comamonadaceae</taxon>
        <taxon>Ramlibacter</taxon>
    </lineage>
</organism>
<evidence type="ECO:0000256" key="1">
    <source>
        <dbReference type="ARBA" id="ARBA00006432"/>
    </source>
</evidence>
<evidence type="ECO:0000256" key="4">
    <source>
        <dbReference type="ARBA" id="ARBA00022840"/>
    </source>
</evidence>
<dbReference type="Gene3D" id="3.40.50.12780">
    <property type="entry name" value="N-terminal domain of ligase-like"/>
    <property type="match status" value="1"/>
</dbReference>
<dbReference type="Pfam" id="PF00501">
    <property type="entry name" value="AMP-binding"/>
    <property type="match status" value="1"/>
</dbReference>
<evidence type="ECO:0000313" key="8">
    <source>
        <dbReference type="Proteomes" id="UP000298180"/>
    </source>
</evidence>
<dbReference type="PANTHER" id="PTHR43605">
    <property type="entry name" value="ACYL-COENZYME A SYNTHETASE"/>
    <property type="match status" value="1"/>
</dbReference>
<dbReference type="GO" id="GO:0015645">
    <property type="term" value="F:fatty acid ligase activity"/>
    <property type="evidence" value="ECO:0007669"/>
    <property type="project" value="TreeGrafter"/>
</dbReference>
<dbReference type="InterPro" id="IPR000873">
    <property type="entry name" value="AMP-dep_synth/lig_dom"/>
</dbReference>
<dbReference type="InterPro" id="IPR051087">
    <property type="entry name" value="Mitochondrial_ACSM"/>
</dbReference>
<dbReference type="SUPFAM" id="SSF56801">
    <property type="entry name" value="Acetyl-CoA synthetase-like"/>
    <property type="match status" value="1"/>
</dbReference>
<dbReference type="GO" id="GO:0006637">
    <property type="term" value="P:acyl-CoA metabolic process"/>
    <property type="evidence" value="ECO:0007669"/>
    <property type="project" value="TreeGrafter"/>
</dbReference>
<dbReference type="InterPro" id="IPR020845">
    <property type="entry name" value="AMP-binding_CS"/>
</dbReference>
<keyword evidence="4" id="KW-0067">ATP-binding</keyword>
<reference evidence="7 8" key="1">
    <citation type="submission" date="2019-03" db="EMBL/GenBank/DDBJ databases">
        <title>Ramlibacter henchirensis DSM 14656, whole genome shotgun sequence.</title>
        <authorList>
            <person name="Zhang X."/>
            <person name="Feng G."/>
            <person name="Zhu H."/>
        </authorList>
    </citation>
    <scope>NUCLEOTIDE SEQUENCE [LARGE SCALE GENOMIC DNA]</scope>
    <source>
        <strain evidence="7 8">DSM 14656</strain>
    </source>
</reference>
<dbReference type="Gene3D" id="3.30.300.30">
    <property type="match status" value="1"/>
</dbReference>
<dbReference type="InterPro" id="IPR025110">
    <property type="entry name" value="AMP-bd_C"/>
</dbReference>
<gene>
    <name evidence="7" type="ORF">EZ313_16390</name>
</gene>
<dbReference type="GO" id="GO:0016405">
    <property type="term" value="F:CoA-ligase activity"/>
    <property type="evidence" value="ECO:0007669"/>
    <property type="project" value="UniProtKB-ARBA"/>
</dbReference>
<feature type="domain" description="AMP-dependent synthetase/ligase" evidence="5">
    <location>
        <begin position="29"/>
        <end position="388"/>
    </location>
</feature>
<keyword evidence="8" id="KW-1185">Reference proteome</keyword>
<evidence type="ECO:0000313" key="7">
    <source>
        <dbReference type="EMBL" id="TFZ02819.1"/>
    </source>
</evidence>
<dbReference type="PANTHER" id="PTHR43605:SF10">
    <property type="entry name" value="ACYL-COA SYNTHETASE MEDIUM CHAIN FAMILY MEMBER 3"/>
    <property type="match status" value="1"/>
</dbReference>
<dbReference type="OrthoDB" id="9766486at2"/>